<proteinExistence type="predicted"/>
<reference evidence="2" key="1">
    <citation type="submission" date="2022-03" db="EMBL/GenBank/DDBJ databases">
        <authorList>
            <person name="Martin C."/>
        </authorList>
    </citation>
    <scope>NUCLEOTIDE SEQUENCE</scope>
</reference>
<evidence type="ECO:0000313" key="2">
    <source>
        <dbReference type="EMBL" id="CAH1773929.1"/>
    </source>
</evidence>
<dbReference type="AlphaFoldDB" id="A0A8S4N030"/>
<keyword evidence="1" id="KW-0732">Signal</keyword>
<name>A0A8S4N030_OWEFU</name>
<comment type="caution">
    <text evidence="2">The sequence shown here is derived from an EMBL/GenBank/DDBJ whole genome shotgun (WGS) entry which is preliminary data.</text>
</comment>
<keyword evidence="3" id="KW-1185">Reference proteome</keyword>
<gene>
    <name evidence="2" type="ORF">OFUS_LOCUS1458</name>
</gene>
<dbReference type="EMBL" id="CAIIXF020000001">
    <property type="protein sequence ID" value="CAH1773929.1"/>
    <property type="molecule type" value="Genomic_DNA"/>
</dbReference>
<sequence length="246" mass="27576">MIQQLFLGMFMLMFIKDLGVDGRLHTGSRREAIVNHLCKNGTCSKDHFCNNRNICRRYKFDGEPCKSHEYCKSGICLNQTCRACRVDDDCPSRGEIHLRKYLPKIFPNIADDEAYCLDNDCVACKLDDHCKAAMVCTSDNRCEECDSDEDCVDGFCSKAGAHNWCVQCYNDTHCPDSQKCSYGKCVECKEDSDCSTGRCHLAECVSPVCNGVCSSDSGCISGSCYRRSSFHRGSRTKLFGYCKSCN</sequence>
<evidence type="ECO:0000313" key="3">
    <source>
        <dbReference type="Proteomes" id="UP000749559"/>
    </source>
</evidence>
<dbReference type="Proteomes" id="UP000749559">
    <property type="component" value="Unassembled WGS sequence"/>
</dbReference>
<evidence type="ECO:0000256" key="1">
    <source>
        <dbReference type="SAM" id="SignalP"/>
    </source>
</evidence>
<dbReference type="OrthoDB" id="4405280at2759"/>
<feature type="signal peptide" evidence="1">
    <location>
        <begin position="1"/>
        <end position="19"/>
    </location>
</feature>
<organism evidence="2 3">
    <name type="scientific">Owenia fusiformis</name>
    <name type="common">Polychaete worm</name>
    <dbReference type="NCBI Taxonomy" id="6347"/>
    <lineage>
        <taxon>Eukaryota</taxon>
        <taxon>Metazoa</taxon>
        <taxon>Spiralia</taxon>
        <taxon>Lophotrochozoa</taxon>
        <taxon>Annelida</taxon>
        <taxon>Polychaeta</taxon>
        <taxon>Sedentaria</taxon>
        <taxon>Canalipalpata</taxon>
        <taxon>Sabellida</taxon>
        <taxon>Oweniida</taxon>
        <taxon>Oweniidae</taxon>
        <taxon>Owenia</taxon>
    </lineage>
</organism>
<protein>
    <submittedName>
        <fullName evidence="2">Uncharacterized protein</fullName>
    </submittedName>
</protein>
<feature type="chain" id="PRO_5035757950" evidence="1">
    <location>
        <begin position="20"/>
        <end position="246"/>
    </location>
</feature>
<accession>A0A8S4N030</accession>